<organism evidence="2 3">
    <name type="scientific">Bradyrhizobium lablabi</name>
    <dbReference type="NCBI Taxonomy" id="722472"/>
    <lineage>
        <taxon>Bacteria</taxon>
        <taxon>Pseudomonadati</taxon>
        <taxon>Pseudomonadota</taxon>
        <taxon>Alphaproteobacteria</taxon>
        <taxon>Hyphomicrobiales</taxon>
        <taxon>Nitrobacteraceae</taxon>
        <taxon>Bradyrhizobium</taxon>
    </lineage>
</organism>
<dbReference type="EMBL" id="FNTI01000001">
    <property type="protein sequence ID" value="SED37812.1"/>
    <property type="molecule type" value="Genomic_DNA"/>
</dbReference>
<name>A0A1M7AA21_9BRAD</name>
<gene>
    <name evidence="2" type="ORF">SAMN05444171_3950</name>
</gene>
<accession>A0A1M7AA21</accession>
<evidence type="ECO:0000313" key="3">
    <source>
        <dbReference type="Proteomes" id="UP000183208"/>
    </source>
</evidence>
<sequence length="85" mass="9442">MNDEPKSPAEMKEIRLHRKRSQEVEGIKAMAEIAAADIAIRKRTEQLRALRLAREAADLANPPEPKVKAKRVTKAKVASKTAKKG</sequence>
<dbReference type="RefSeq" id="WP_074822276.1">
    <property type="nucleotide sequence ID" value="NZ_FNTI01000001.1"/>
</dbReference>
<dbReference type="AlphaFoldDB" id="A0A1M7AA21"/>
<proteinExistence type="predicted"/>
<feature type="region of interest" description="Disordered" evidence="1">
    <location>
        <begin position="64"/>
        <end position="85"/>
    </location>
</feature>
<reference evidence="2 3" key="1">
    <citation type="submission" date="2016-10" db="EMBL/GenBank/DDBJ databases">
        <authorList>
            <person name="de Groot N.N."/>
        </authorList>
    </citation>
    <scope>NUCLEOTIDE SEQUENCE [LARGE SCALE GENOMIC DNA]</scope>
    <source>
        <strain evidence="2 3">GAS522</strain>
    </source>
</reference>
<evidence type="ECO:0000256" key="1">
    <source>
        <dbReference type="SAM" id="MobiDB-lite"/>
    </source>
</evidence>
<evidence type="ECO:0000313" key="2">
    <source>
        <dbReference type="EMBL" id="SED37812.1"/>
    </source>
</evidence>
<protein>
    <submittedName>
        <fullName evidence="2">Uncharacterized protein</fullName>
    </submittedName>
</protein>
<dbReference type="Proteomes" id="UP000183208">
    <property type="component" value="Unassembled WGS sequence"/>
</dbReference>
<feature type="compositionally biased region" description="Low complexity" evidence="1">
    <location>
        <begin position="75"/>
        <end position="85"/>
    </location>
</feature>